<accession>A0A379YMY4</accession>
<dbReference type="InterPro" id="IPR020846">
    <property type="entry name" value="MFS_dom"/>
</dbReference>
<feature type="transmembrane region" description="Helical" evidence="5">
    <location>
        <begin position="114"/>
        <end position="135"/>
    </location>
</feature>
<keyword evidence="3 5" id="KW-1133">Transmembrane helix</keyword>
<protein>
    <submittedName>
        <fullName evidence="7">Niacin/nicotinamide transporter NaiP</fullName>
    </submittedName>
</protein>
<dbReference type="Gene3D" id="1.20.1250.20">
    <property type="entry name" value="MFS general substrate transporter like domains"/>
    <property type="match status" value="1"/>
</dbReference>
<comment type="subcellular location">
    <subcellularLocation>
        <location evidence="1">Membrane</location>
        <topology evidence="1">Multi-pass membrane protein</topology>
    </subcellularLocation>
</comment>
<proteinExistence type="predicted"/>
<dbReference type="AlphaFoldDB" id="A0A379YMY4"/>
<dbReference type="GO" id="GO:0046943">
    <property type="term" value="F:carboxylic acid transmembrane transporter activity"/>
    <property type="evidence" value="ECO:0007669"/>
    <property type="project" value="TreeGrafter"/>
</dbReference>
<sequence length="172" mass="17852">MSSYIAASDAANSAGNTDLPTGEVVTLRSAADVSTLVNGGAAKSNNARIVVAIALGGVFLDAYDLGALAFGIKDVAREFNLSPTGTGLIASAITFGAIIGAFIGGYLTDKIGRYRVFMADMFFFVIAAFACAFAPNEWVLGGARFVMGLGVGIDLPVAMAFFGRIFQTVRSW</sequence>
<dbReference type="InterPro" id="IPR011701">
    <property type="entry name" value="MFS"/>
</dbReference>
<dbReference type="PANTHER" id="PTHR23508">
    <property type="entry name" value="CARBOXYLIC ACID TRANSPORTER PROTEIN HOMOLOG"/>
    <property type="match status" value="1"/>
</dbReference>
<dbReference type="PROSITE" id="PS50850">
    <property type="entry name" value="MFS"/>
    <property type="match status" value="1"/>
</dbReference>
<evidence type="ECO:0000313" key="7">
    <source>
        <dbReference type="EMBL" id="SUI47511.1"/>
    </source>
</evidence>
<feature type="transmembrane region" description="Helical" evidence="5">
    <location>
        <begin position="84"/>
        <end position="107"/>
    </location>
</feature>
<evidence type="ECO:0000256" key="4">
    <source>
        <dbReference type="ARBA" id="ARBA00023136"/>
    </source>
</evidence>
<evidence type="ECO:0000256" key="1">
    <source>
        <dbReference type="ARBA" id="ARBA00004141"/>
    </source>
</evidence>
<dbReference type="PANTHER" id="PTHR23508:SF10">
    <property type="entry name" value="CARBOXYLIC ACID TRANSPORTER PROTEIN HOMOLOG"/>
    <property type="match status" value="1"/>
</dbReference>
<evidence type="ECO:0000256" key="2">
    <source>
        <dbReference type="ARBA" id="ARBA00022692"/>
    </source>
</evidence>
<feature type="domain" description="Major facilitator superfamily (MFS) profile" evidence="6">
    <location>
        <begin position="50"/>
        <end position="172"/>
    </location>
</feature>
<organism evidence="7 8">
    <name type="scientific">Serratia quinivorans</name>
    <dbReference type="NCBI Taxonomy" id="137545"/>
    <lineage>
        <taxon>Bacteria</taxon>
        <taxon>Pseudomonadati</taxon>
        <taxon>Pseudomonadota</taxon>
        <taxon>Gammaproteobacteria</taxon>
        <taxon>Enterobacterales</taxon>
        <taxon>Yersiniaceae</taxon>
        <taxon>Serratia</taxon>
    </lineage>
</organism>
<evidence type="ECO:0000256" key="5">
    <source>
        <dbReference type="SAM" id="Phobius"/>
    </source>
</evidence>
<name>A0A379YMY4_9GAMM</name>
<evidence type="ECO:0000256" key="3">
    <source>
        <dbReference type="ARBA" id="ARBA00022989"/>
    </source>
</evidence>
<dbReference type="EMBL" id="UGYN01000002">
    <property type="protein sequence ID" value="SUI47511.1"/>
    <property type="molecule type" value="Genomic_DNA"/>
</dbReference>
<feature type="transmembrane region" description="Helical" evidence="5">
    <location>
        <begin position="141"/>
        <end position="162"/>
    </location>
</feature>
<dbReference type="GO" id="GO:0005886">
    <property type="term" value="C:plasma membrane"/>
    <property type="evidence" value="ECO:0007669"/>
    <property type="project" value="TreeGrafter"/>
</dbReference>
<dbReference type="SUPFAM" id="SSF103473">
    <property type="entry name" value="MFS general substrate transporter"/>
    <property type="match status" value="1"/>
</dbReference>
<dbReference type="Proteomes" id="UP000255529">
    <property type="component" value="Unassembled WGS sequence"/>
</dbReference>
<dbReference type="InterPro" id="IPR036259">
    <property type="entry name" value="MFS_trans_sf"/>
</dbReference>
<evidence type="ECO:0000313" key="8">
    <source>
        <dbReference type="Proteomes" id="UP000255529"/>
    </source>
</evidence>
<evidence type="ECO:0000259" key="6">
    <source>
        <dbReference type="PROSITE" id="PS50850"/>
    </source>
</evidence>
<keyword evidence="2 5" id="KW-0812">Transmembrane</keyword>
<gene>
    <name evidence="7" type="primary">naiP_1</name>
    <name evidence="7" type="ORF">NCTC11544_00759</name>
</gene>
<reference evidence="7 8" key="1">
    <citation type="submission" date="2018-06" db="EMBL/GenBank/DDBJ databases">
        <authorList>
            <consortium name="Pathogen Informatics"/>
            <person name="Doyle S."/>
        </authorList>
    </citation>
    <scope>NUCLEOTIDE SEQUENCE [LARGE SCALE GENOMIC DNA]</scope>
    <source>
        <strain evidence="7 8">NCTC11544</strain>
    </source>
</reference>
<keyword evidence="4 5" id="KW-0472">Membrane</keyword>
<feature type="transmembrane region" description="Helical" evidence="5">
    <location>
        <begin position="49"/>
        <end position="72"/>
    </location>
</feature>
<dbReference type="Pfam" id="PF07690">
    <property type="entry name" value="MFS_1"/>
    <property type="match status" value="1"/>
</dbReference>